<name>A0A1M4RYS6_9ACTO</name>
<dbReference type="EMBL" id="FQTT01000009">
    <property type="protein sequence ID" value="SHE25079.1"/>
    <property type="molecule type" value="Genomic_DNA"/>
</dbReference>
<accession>A0A1M4RYS6</accession>
<dbReference type="OrthoDB" id="5110616at2"/>
<proteinExistence type="predicted"/>
<gene>
    <name evidence="1" type="ORF">ACGLYG10_1291</name>
</gene>
<evidence type="ECO:0000313" key="2">
    <source>
        <dbReference type="Proteomes" id="UP000184291"/>
    </source>
</evidence>
<keyword evidence="2" id="KW-1185">Reference proteome</keyword>
<sequence>MNYFVTWNVDAQHGRGERFKVRQTPEMIADQMQRQLTYPTYFTEGAYFSLGVQPLPAGVRFPDELADDDPEQMRYMQAAGSNRALTIEARVPDPDGGYIHYVLAREPVADPDRWVPLSWDNGSPELYTIHLHPEEIFTGQQAVPVFRDYIINGRLPDPQLLRVIDV</sequence>
<dbReference type="AlphaFoldDB" id="A0A1M4RYS6"/>
<reference evidence="2" key="1">
    <citation type="submission" date="2016-09" db="EMBL/GenBank/DDBJ databases">
        <authorList>
            <person name="Strepis N."/>
        </authorList>
    </citation>
    <scope>NUCLEOTIDE SEQUENCE [LARGE SCALE GENOMIC DNA]</scope>
</reference>
<evidence type="ECO:0000313" key="1">
    <source>
        <dbReference type="EMBL" id="SHE25079.1"/>
    </source>
</evidence>
<protein>
    <recommendedName>
        <fullName evidence="3">NTP pyrophosphohydrolase</fullName>
    </recommendedName>
</protein>
<organism evidence="1 2">
    <name type="scientific">Actinomyces glycerinitolerans</name>
    <dbReference type="NCBI Taxonomy" id="1892869"/>
    <lineage>
        <taxon>Bacteria</taxon>
        <taxon>Bacillati</taxon>
        <taxon>Actinomycetota</taxon>
        <taxon>Actinomycetes</taxon>
        <taxon>Actinomycetales</taxon>
        <taxon>Actinomycetaceae</taxon>
        <taxon>Actinomyces</taxon>
    </lineage>
</organism>
<dbReference type="Proteomes" id="UP000184291">
    <property type="component" value="Unassembled WGS sequence"/>
</dbReference>
<evidence type="ECO:0008006" key="3">
    <source>
        <dbReference type="Google" id="ProtNLM"/>
    </source>
</evidence>